<dbReference type="PROSITE" id="PS01124">
    <property type="entry name" value="HTH_ARAC_FAMILY_2"/>
    <property type="match status" value="1"/>
</dbReference>
<dbReference type="EMBL" id="CP016359">
    <property type="protein sequence ID" value="APU68487.1"/>
    <property type="molecule type" value="Genomic_DNA"/>
</dbReference>
<dbReference type="AlphaFoldDB" id="A0A1L7I4D9"/>
<evidence type="ECO:0000256" key="2">
    <source>
        <dbReference type="ARBA" id="ARBA00023163"/>
    </source>
</evidence>
<keyword evidence="1" id="KW-0805">Transcription regulation</keyword>
<dbReference type="Gene3D" id="1.10.10.60">
    <property type="entry name" value="Homeodomain-like"/>
    <property type="match status" value="2"/>
</dbReference>
<evidence type="ECO:0000313" key="4">
    <source>
        <dbReference type="EMBL" id="APU68487.1"/>
    </source>
</evidence>
<feature type="domain" description="HTH araC/xylS-type" evidence="3">
    <location>
        <begin position="252"/>
        <end position="350"/>
    </location>
</feature>
<organism evidence="4 5">
    <name type="scientific">Christiangramia flava JLT2011</name>
    <dbReference type="NCBI Taxonomy" id="1229726"/>
    <lineage>
        <taxon>Bacteria</taxon>
        <taxon>Pseudomonadati</taxon>
        <taxon>Bacteroidota</taxon>
        <taxon>Flavobacteriia</taxon>
        <taxon>Flavobacteriales</taxon>
        <taxon>Flavobacteriaceae</taxon>
        <taxon>Christiangramia</taxon>
    </lineage>
</organism>
<dbReference type="KEGG" id="gfl:GRFL_1763"/>
<sequence length="362" mass="41519">MLKSVNFNSAFSMSYTMRIDVKTLPVNEIMQDLSEGFKTELFNNSGEFRIDIPKDCGVGYIRGSSFDSGIGFITYNCQFYEDVEIHFSLNTVHPLKFIFCSEGMVGHSFQKTDQVNSIDTYQNIVVSSSGYDGHVLYFKKNTPTHVSSLEIIRSVFAHRSNYDFKDLDPTLKELFKDSVSKQQFFYQGNYSIKAADLMEEINIKEHTGFLRSLFLEGKAFEMLVIQIAQYQDDENSDNLPQILRKSDIQKVDYVAKRIQGDLSTNHTVEALAKEAGTNVNKLQEGFKYVYNLTVNKYMQQVKLEAAKEMLMNSEKNISEIVTAIGLNNRSYFSKVFKENYGVSPKYFLKARKAIKEELDDQD</sequence>
<dbReference type="SUPFAM" id="SSF46689">
    <property type="entry name" value="Homeodomain-like"/>
    <property type="match status" value="1"/>
</dbReference>
<dbReference type="Proteomes" id="UP000186230">
    <property type="component" value="Chromosome"/>
</dbReference>
<evidence type="ECO:0000313" key="5">
    <source>
        <dbReference type="Proteomes" id="UP000186230"/>
    </source>
</evidence>
<gene>
    <name evidence="4" type="ORF">GRFL_1763</name>
</gene>
<dbReference type="GO" id="GO:0003700">
    <property type="term" value="F:DNA-binding transcription factor activity"/>
    <property type="evidence" value="ECO:0007669"/>
    <property type="project" value="InterPro"/>
</dbReference>
<name>A0A1L7I4D9_9FLAO</name>
<dbReference type="InterPro" id="IPR018060">
    <property type="entry name" value="HTH_AraC"/>
</dbReference>
<dbReference type="InterPro" id="IPR009057">
    <property type="entry name" value="Homeodomain-like_sf"/>
</dbReference>
<reference evidence="4 5" key="1">
    <citation type="submission" date="2016-07" db="EMBL/GenBank/DDBJ databases">
        <title>Multi-omics approach to identify versatile polysaccharide utilization systems of a marine flavobacterium Gramella flava.</title>
        <authorList>
            <person name="Tang K."/>
        </authorList>
    </citation>
    <scope>NUCLEOTIDE SEQUENCE [LARGE SCALE GENOMIC DNA]</scope>
    <source>
        <strain evidence="4 5">JLT2011</strain>
    </source>
</reference>
<evidence type="ECO:0000256" key="1">
    <source>
        <dbReference type="ARBA" id="ARBA00023015"/>
    </source>
</evidence>
<protein>
    <submittedName>
        <fullName evidence="4">Transcriptional regulator, AraC family</fullName>
    </submittedName>
</protein>
<evidence type="ECO:0000259" key="3">
    <source>
        <dbReference type="PROSITE" id="PS01124"/>
    </source>
</evidence>
<dbReference type="SMART" id="SM00342">
    <property type="entry name" value="HTH_ARAC"/>
    <property type="match status" value="1"/>
</dbReference>
<dbReference type="Pfam" id="PF12833">
    <property type="entry name" value="HTH_18"/>
    <property type="match status" value="1"/>
</dbReference>
<dbReference type="PANTHER" id="PTHR47893">
    <property type="entry name" value="REGULATORY PROTEIN PCHR"/>
    <property type="match status" value="1"/>
</dbReference>
<dbReference type="PANTHER" id="PTHR47893:SF1">
    <property type="entry name" value="REGULATORY PROTEIN PCHR"/>
    <property type="match status" value="1"/>
</dbReference>
<keyword evidence="2" id="KW-0804">Transcription</keyword>
<dbReference type="InterPro" id="IPR053142">
    <property type="entry name" value="PchR_regulatory_protein"/>
</dbReference>
<dbReference type="STRING" id="1229726.GRFL_1763"/>
<accession>A0A1L7I4D9</accession>
<proteinExistence type="predicted"/>
<dbReference type="GO" id="GO:0043565">
    <property type="term" value="F:sequence-specific DNA binding"/>
    <property type="evidence" value="ECO:0007669"/>
    <property type="project" value="InterPro"/>
</dbReference>
<keyword evidence="5" id="KW-1185">Reference proteome</keyword>